<proteinExistence type="predicted"/>
<name>A0A5J4VCM6_9EUKA</name>
<sequence length="335" mass="36853">MRLIMYMTFNILLLAIGLALAATEVFQRNIIKNGELTVSGELSITVETGSNAKFGRFNQTSLNLLNTTLKAWESIDLYYLSQAEEEYYTSGFYDFQAAILYAYNKKNIKPSYWYIRDCAPKKVSGGSDVFDEAGRVSSWEYITFIQGVNDAEVCYGPVSQGTCSYTCPLNNSKSPFQYSYGKGILLKASLTPGYTADELKQRIANFGPIFTVESGSTGNPIYYGWDATGLLYLYRDKNGVVQKEKTTQPGGISKAYVAYQPIDCDGTITAQTPLDNCECPPASDPAYNTDPRPKDKDGNCYAADPPPKVVTASGATRAAWTVIAAVLLLPLLSMW</sequence>
<reference evidence="2 3" key="1">
    <citation type="submission" date="2019-03" db="EMBL/GenBank/DDBJ databases">
        <title>Single cell metagenomics reveals metabolic interactions within the superorganism composed of flagellate Streblomastix strix and complex community of Bacteroidetes bacteria on its surface.</title>
        <authorList>
            <person name="Treitli S.C."/>
            <person name="Kolisko M."/>
            <person name="Husnik F."/>
            <person name="Keeling P."/>
            <person name="Hampl V."/>
        </authorList>
    </citation>
    <scope>NUCLEOTIDE SEQUENCE [LARGE SCALE GENOMIC DNA]</scope>
    <source>
        <strain evidence="2">ST1C</strain>
    </source>
</reference>
<gene>
    <name evidence="2" type="ORF">EZS28_024359</name>
</gene>
<comment type="caution">
    <text evidence="2">The sequence shown here is derived from an EMBL/GenBank/DDBJ whole genome shotgun (WGS) entry which is preliminary data.</text>
</comment>
<feature type="chain" id="PRO_5023911383" evidence="1">
    <location>
        <begin position="22"/>
        <end position="335"/>
    </location>
</feature>
<evidence type="ECO:0000256" key="1">
    <source>
        <dbReference type="SAM" id="SignalP"/>
    </source>
</evidence>
<dbReference type="AlphaFoldDB" id="A0A5J4VCM6"/>
<organism evidence="2 3">
    <name type="scientific">Streblomastix strix</name>
    <dbReference type="NCBI Taxonomy" id="222440"/>
    <lineage>
        <taxon>Eukaryota</taxon>
        <taxon>Metamonada</taxon>
        <taxon>Preaxostyla</taxon>
        <taxon>Oxymonadida</taxon>
        <taxon>Streblomastigidae</taxon>
        <taxon>Streblomastix</taxon>
    </lineage>
</organism>
<dbReference type="Proteomes" id="UP000324800">
    <property type="component" value="Unassembled WGS sequence"/>
</dbReference>
<keyword evidence="1" id="KW-0732">Signal</keyword>
<accession>A0A5J4VCM6</accession>
<evidence type="ECO:0000313" key="2">
    <source>
        <dbReference type="EMBL" id="KAA6380114.1"/>
    </source>
</evidence>
<evidence type="ECO:0000313" key="3">
    <source>
        <dbReference type="Proteomes" id="UP000324800"/>
    </source>
</evidence>
<feature type="signal peptide" evidence="1">
    <location>
        <begin position="1"/>
        <end position="21"/>
    </location>
</feature>
<dbReference type="EMBL" id="SNRW01008090">
    <property type="protein sequence ID" value="KAA6380114.1"/>
    <property type="molecule type" value="Genomic_DNA"/>
</dbReference>
<protein>
    <submittedName>
        <fullName evidence="2">Uncharacterized protein</fullName>
    </submittedName>
</protein>